<evidence type="ECO:0000313" key="1">
    <source>
        <dbReference type="EMBL" id="KAK5107132.1"/>
    </source>
</evidence>
<proteinExistence type="predicted"/>
<reference evidence="1" key="1">
    <citation type="submission" date="2023-08" db="EMBL/GenBank/DDBJ databases">
        <title>Black Yeasts Isolated from many extreme environments.</title>
        <authorList>
            <person name="Coleine C."/>
            <person name="Stajich J.E."/>
            <person name="Selbmann L."/>
        </authorList>
    </citation>
    <scope>NUCLEOTIDE SEQUENCE</scope>
    <source>
        <strain evidence="1">CCFEE 5401</strain>
    </source>
</reference>
<dbReference type="Proteomes" id="UP001310890">
    <property type="component" value="Unassembled WGS sequence"/>
</dbReference>
<protein>
    <recommendedName>
        <fullName evidence="3">Actin-like ATPase domain-containing protein</fullName>
    </recommendedName>
</protein>
<evidence type="ECO:0000313" key="2">
    <source>
        <dbReference type="Proteomes" id="UP001310890"/>
    </source>
</evidence>
<gene>
    <name evidence="1" type="ORF">LTR62_001690</name>
</gene>
<evidence type="ECO:0008006" key="3">
    <source>
        <dbReference type="Google" id="ProtNLM"/>
    </source>
</evidence>
<dbReference type="SUPFAM" id="SSF53067">
    <property type="entry name" value="Actin-like ATPase domain"/>
    <property type="match status" value="2"/>
</dbReference>
<accession>A0AAN7T873</accession>
<dbReference type="EMBL" id="JAVRRL010000138">
    <property type="protein sequence ID" value="KAK5107132.1"/>
    <property type="molecule type" value="Genomic_DNA"/>
</dbReference>
<dbReference type="AlphaFoldDB" id="A0AAN7T873"/>
<organism evidence="1 2">
    <name type="scientific">Meristemomyces frigidus</name>
    <dbReference type="NCBI Taxonomy" id="1508187"/>
    <lineage>
        <taxon>Eukaryota</taxon>
        <taxon>Fungi</taxon>
        <taxon>Dikarya</taxon>
        <taxon>Ascomycota</taxon>
        <taxon>Pezizomycotina</taxon>
        <taxon>Dothideomycetes</taxon>
        <taxon>Dothideomycetidae</taxon>
        <taxon>Mycosphaerellales</taxon>
        <taxon>Teratosphaeriaceae</taxon>
        <taxon>Meristemomyces</taxon>
    </lineage>
</organism>
<name>A0AAN7T873_9PEZI</name>
<dbReference type="PANTHER" id="PTHR14187:SF5">
    <property type="entry name" value="HEAT SHOCK 70 KDA PROTEIN 12A"/>
    <property type="match status" value="1"/>
</dbReference>
<sequence length="610" mass="68460">MPRPSLAADDFFVIGIDFGTTYSGVAWCWSGQPENVELITRWKSKLSSFTSDNAKTPTTIYYDPVSTDKSWGYDVPIDVEPLSWFKLLLIDNDRLPLEFQKSGQIRRARELLKATGKTLVQVIADYLRLLWQHTIEELIRDRGDAAVNGSPFKVWITVPAIWNSKAQSKMLEAARMAGILDKRTAGKTEVEFVAEPEAAALAVLNDFKGRPDIKPGDVFVVCDAGGGTVDLISYEILSVDPLMVRECVEGKGKMCGAIFVDEAFTSLVKNALGGKWERMAIKSQKTMLHNEWENGIKKLYSDGNREWTVTVPPEAFDSKLPKLHRFDDKKSEVPLKAGQLVFQRGHIRGIFDVVLPQIRSLIRDQVTAVTEEKKGITPKAILLVGGLGACNYLYQELRIEYRATSKTQAKAVDVLQPSGARPWTAICRGAVIRGLSATPVGSEKGSLVVARVSRLSYGIVFMSGWDDSLYEQQDKYWCTQEMAWKADNQMHWYLERGSDMHHKDPVSFRYYQLYSRPLSNGLFQIDVLKDDSASPPRRKTDSVTAEAHITVHLETPFEELPEYTNSVGEKFRQVRYTITMLSCGTSMQWKVFVNGKVVGSENVVVAQSDD</sequence>
<dbReference type="CDD" id="cd10170">
    <property type="entry name" value="ASKHA_NBD_HSP70"/>
    <property type="match status" value="1"/>
</dbReference>
<dbReference type="PANTHER" id="PTHR14187">
    <property type="entry name" value="ALPHA KINASE/ELONGATION FACTOR 2 KINASE"/>
    <property type="match status" value="1"/>
</dbReference>
<dbReference type="InterPro" id="IPR043129">
    <property type="entry name" value="ATPase_NBD"/>
</dbReference>
<comment type="caution">
    <text evidence="1">The sequence shown here is derived from an EMBL/GenBank/DDBJ whole genome shotgun (WGS) entry which is preliminary data.</text>
</comment>
<dbReference type="PRINTS" id="PR00301">
    <property type="entry name" value="HEATSHOCK70"/>
</dbReference>
<dbReference type="Gene3D" id="3.30.420.40">
    <property type="match status" value="1"/>
</dbReference>